<keyword evidence="6" id="KW-0732">Signal</keyword>
<dbReference type="GO" id="GO:0005576">
    <property type="term" value="C:extracellular region"/>
    <property type="evidence" value="ECO:0007669"/>
    <property type="project" value="UniProtKB-SubCell"/>
</dbReference>
<evidence type="ECO:0000259" key="9">
    <source>
        <dbReference type="Pfam" id="PF26410"/>
    </source>
</evidence>
<reference evidence="11" key="1">
    <citation type="journal article" date="2024" name="IScience">
        <title>Strigolactones Initiate the Formation of Haustorium-like Structures in Castilleja.</title>
        <authorList>
            <person name="Buerger M."/>
            <person name="Peterson D."/>
            <person name="Chory J."/>
        </authorList>
    </citation>
    <scope>NUCLEOTIDE SEQUENCE [LARGE SCALE GENOMIC DNA]</scope>
</reference>
<dbReference type="AlphaFoldDB" id="A0ABD3BYU0"/>
<dbReference type="InterPro" id="IPR001547">
    <property type="entry name" value="Glyco_hydro_5"/>
</dbReference>
<name>A0ABD3BYU0_9LAMI</name>
<evidence type="ECO:0000256" key="1">
    <source>
        <dbReference type="ARBA" id="ARBA00001678"/>
    </source>
</evidence>
<proteinExistence type="inferred from homology"/>
<sequence length="300" mass="34271">MCLDDEDGASSSSLIANRFRYGSRGSQFVLNGRPFYFNGFNAYWLMYMASDPTTRDKVIDTFEQASKYGMNVARTWAFSDGGYRALQTTPGVYSEDMFKGLDFVVSEAKKHGIYLILSLVNNWEGFGGKKQYVQWARDQGHYLNNEDDFFTSPITKAYYKNHVKAYKDDSTILGWELMNEPRCQSDLSGKSIQDWVSEMSAYVKSIDKSHLLEVGMEGYYGESMPEKKQNNPGYEVGTDFISNNLIPQVDFATIHLYPDQWLPGTNEEGQAEFVEKWIEAHINDSKTVLRKLVMDTGTRT</sequence>
<dbReference type="InterPro" id="IPR017853">
    <property type="entry name" value="GH"/>
</dbReference>
<evidence type="ECO:0000256" key="2">
    <source>
        <dbReference type="ARBA" id="ARBA00004613"/>
    </source>
</evidence>
<evidence type="ECO:0000313" key="10">
    <source>
        <dbReference type="EMBL" id="KAL3622447.1"/>
    </source>
</evidence>
<feature type="domain" description="Glycoside hydrolase family 5" evidence="9">
    <location>
        <begin position="25"/>
        <end position="262"/>
    </location>
</feature>
<dbReference type="InterPro" id="IPR018087">
    <property type="entry name" value="Glyco_hydro_5_CS"/>
</dbReference>
<comment type="catalytic activity">
    <reaction evidence="1">
        <text>Random hydrolysis of (1-&gt;4)-beta-D-mannosidic linkages in mannans, galactomannans and glucomannans.</text>
        <dbReference type="EC" id="3.2.1.78"/>
    </reaction>
</comment>
<protein>
    <recommendedName>
        <fullName evidence="4">mannan endo-1,4-beta-mannosidase</fullName>
        <ecNumber evidence="4">3.2.1.78</ecNumber>
    </recommendedName>
</protein>
<dbReference type="PANTHER" id="PTHR31451">
    <property type="match status" value="1"/>
</dbReference>
<comment type="caution">
    <text evidence="10">The sequence shown here is derived from an EMBL/GenBank/DDBJ whole genome shotgun (WGS) entry which is preliminary data.</text>
</comment>
<comment type="subcellular location">
    <subcellularLocation>
        <location evidence="2">Secreted</location>
    </subcellularLocation>
</comment>
<dbReference type="InterPro" id="IPR045053">
    <property type="entry name" value="MAN-like"/>
</dbReference>
<evidence type="ECO:0000256" key="4">
    <source>
        <dbReference type="ARBA" id="ARBA00012706"/>
    </source>
</evidence>
<gene>
    <name evidence="10" type="primary">MAN9_2</name>
    <name evidence="10" type="ORF">CASFOL_033858</name>
</gene>
<dbReference type="GO" id="GO:0016985">
    <property type="term" value="F:mannan endo-1,4-beta-mannosidase activity"/>
    <property type="evidence" value="ECO:0007669"/>
    <property type="project" value="UniProtKB-EC"/>
</dbReference>
<dbReference type="SUPFAM" id="SSF51445">
    <property type="entry name" value="(Trans)glycosidases"/>
    <property type="match status" value="1"/>
</dbReference>
<keyword evidence="8 10" id="KW-0326">Glycosidase</keyword>
<dbReference type="PROSITE" id="PS00659">
    <property type="entry name" value="GLYCOSYL_HYDROL_F5"/>
    <property type="match status" value="1"/>
</dbReference>
<evidence type="ECO:0000313" key="11">
    <source>
        <dbReference type="Proteomes" id="UP001632038"/>
    </source>
</evidence>
<dbReference type="EMBL" id="JAVIJP010000060">
    <property type="protein sequence ID" value="KAL3622447.1"/>
    <property type="molecule type" value="Genomic_DNA"/>
</dbReference>
<dbReference type="PANTHER" id="PTHR31451:SF39">
    <property type="entry name" value="MANNAN ENDO-1,4-BETA-MANNOSIDASE 1"/>
    <property type="match status" value="1"/>
</dbReference>
<dbReference type="Gene3D" id="3.20.20.80">
    <property type="entry name" value="Glycosidases"/>
    <property type="match status" value="1"/>
</dbReference>
<keyword evidence="7 10" id="KW-0378">Hydrolase</keyword>
<evidence type="ECO:0000256" key="7">
    <source>
        <dbReference type="ARBA" id="ARBA00022801"/>
    </source>
</evidence>
<accession>A0ABD3BYU0</accession>
<evidence type="ECO:0000256" key="5">
    <source>
        <dbReference type="ARBA" id="ARBA00022525"/>
    </source>
</evidence>
<comment type="similarity">
    <text evidence="3">Belongs to the glycosyl hydrolase 5 (cellulase A) family.</text>
</comment>
<keyword evidence="5" id="KW-0964">Secreted</keyword>
<evidence type="ECO:0000256" key="3">
    <source>
        <dbReference type="ARBA" id="ARBA00005641"/>
    </source>
</evidence>
<evidence type="ECO:0000256" key="8">
    <source>
        <dbReference type="ARBA" id="ARBA00023295"/>
    </source>
</evidence>
<organism evidence="10 11">
    <name type="scientific">Castilleja foliolosa</name>
    <dbReference type="NCBI Taxonomy" id="1961234"/>
    <lineage>
        <taxon>Eukaryota</taxon>
        <taxon>Viridiplantae</taxon>
        <taxon>Streptophyta</taxon>
        <taxon>Embryophyta</taxon>
        <taxon>Tracheophyta</taxon>
        <taxon>Spermatophyta</taxon>
        <taxon>Magnoliopsida</taxon>
        <taxon>eudicotyledons</taxon>
        <taxon>Gunneridae</taxon>
        <taxon>Pentapetalae</taxon>
        <taxon>asterids</taxon>
        <taxon>lamiids</taxon>
        <taxon>Lamiales</taxon>
        <taxon>Orobanchaceae</taxon>
        <taxon>Pedicularideae</taxon>
        <taxon>Castillejinae</taxon>
        <taxon>Castilleja</taxon>
    </lineage>
</organism>
<dbReference type="Pfam" id="PF26410">
    <property type="entry name" value="GH5_mannosidase"/>
    <property type="match status" value="1"/>
</dbReference>
<keyword evidence="11" id="KW-1185">Reference proteome</keyword>
<evidence type="ECO:0000256" key="6">
    <source>
        <dbReference type="ARBA" id="ARBA00022729"/>
    </source>
</evidence>
<dbReference type="EC" id="3.2.1.78" evidence="4"/>
<dbReference type="Proteomes" id="UP001632038">
    <property type="component" value="Unassembled WGS sequence"/>
</dbReference>